<feature type="transmembrane region" description="Helical" evidence="1">
    <location>
        <begin position="37"/>
        <end position="59"/>
    </location>
</feature>
<proteinExistence type="predicted"/>
<keyword evidence="3" id="KW-1185">Reference proteome</keyword>
<dbReference type="AlphaFoldDB" id="A0A6G4U3H6"/>
<feature type="transmembrane region" description="Helical" evidence="1">
    <location>
        <begin position="170"/>
        <end position="194"/>
    </location>
</feature>
<evidence type="ECO:0000313" key="3">
    <source>
        <dbReference type="Proteomes" id="UP000481583"/>
    </source>
</evidence>
<dbReference type="RefSeq" id="WP_165239945.1">
    <property type="nucleotide sequence ID" value="NZ_JAAKZV010000104.1"/>
</dbReference>
<name>A0A6G4U3H6_9ACTN</name>
<reference evidence="2 3" key="1">
    <citation type="submission" date="2020-02" db="EMBL/GenBank/DDBJ databases">
        <title>Whole-genome analyses of novel actinobacteria.</title>
        <authorList>
            <person name="Sahin N."/>
        </authorList>
    </citation>
    <scope>NUCLEOTIDE SEQUENCE [LARGE SCALE GENOMIC DNA]</scope>
    <source>
        <strain evidence="2 3">A7024</strain>
    </source>
</reference>
<dbReference type="NCBIfam" id="NF038065">
    <property type="entry name" value="Pr6Pr"/>
    <property type="match status" value="1"/>
</dbReference>
<feature type="transmembrane region" description="Helical" evidence="1">
    <location>
        <begin position="103"/>
        <end position="122"/>
    </location>
</feature>
<comment type="caution">
    <text evidence="2">The sequence shown here is derived from an EMBL/GenBank/DDBJ whole genome shotgun (WGS) entry which is preliminary data.</text>
</comment>
<dbReference type="EMBL" id="JAAKZV010000104">
    <property type="protein sequence ID" value="NGN66633.1"/>
    <property type="molecule type" value="Genomic_DNA"/>
</dbReference>
<accession>A0A6G4U3H6</accession>
<dbReference type="InterPro" id="IPR049713">
    <property type="entry name" value="Pr6Pr-like"/>
</dbReference>
<feature type="transmembrane region" description="Helical" evidence="1">
    <location>
        <begin position="71"/>
        <end position="91"/>
    </location>
</feature>
<evidence type="ECO:0000313" key="2">
    <source>
        <dbReference type="EMBL" id="NGN66633.1"/>
    </source>
</evidence>
<feature type="transmembrane region" description="Helical" evidence="1">
    <location>
        <begin position="134"/>
        <end position="150"/>
    </location>
</feature>
<protein>
    <recommendedName>
        <fullName evidence="4">Integral membrane regulator</fullName>
    </recommendedName>
</protein>
<dbReference type="Proteomes" id="UP000481583">
    <property type="component" value="Unassembled WGS sequence"/>
</dbReference>
<keyword evidence="1" id="KW-1133">Transmembrane helix</keyword>
<keyword evidence="1" id="KW-0472">Membrane</keyword>
<sequence length="213" mass="23407">MWRIVFLGWVRLALGVLGAVALGYQAHRSAGNGMLDYWFSYFTVLSNIMGVVVLLLMGAATLRGSRGVPDMVRGAVVLYLAVTGLIYQVLLSNLPEAELAIPWVNHIQHQLLPVAVVAYWFADPPKQRLKVGHALLWLVFPLAFLAYSLIRGPLVGDWYPYPFLDPGKSGGYGGVAGRCLGITAAFVAVLWLLVRLGNLRHDRLTASRKLPKI</sequence>
<keyword evidence="1" id="KW-0812">Transmembrane</keyword>
<organism evidence="2 3">
    <name type="scientific">Streptomyces coryli</name>
    <dbReference type="NCBI Taxonomy" id="1128680"/>
    <lineage>
        <taxon>Bacteria</taxon>
        <taxon>Bacillati</taxon>
        <taxon>Actinomycetota</taxon>
        <taxon>Actinomycetes</taxon>
        <taxon>Kitasatosporales</taxon>
        <taxon>Streptomycetaceae</taxon>
        <taxon>Streptomyces</taxon>
    </lineage>
</organism>
<evidence type="ECO:0000256" key="1">
    <source>
        <dbReference type="SAM" id="Phobius"/>
    </source>
</evidence>
<gene>
    <name evidence="2" type="ORF">G5C51_22355</name>
</gene>
<evidence type="ECO:0008006" key="4">
    <source>
        <dbReference type="Google" id="ProtNLM"/>
    </source>
</evidence>